<evidence type="ECO:0000256" key="3">
    <source>
        <dbReference type="ARBA" id="ARBA00023242"/>
    </source>
</evidence>
<organism evidence="6 7">
    <name type="scientific">Staphylotrichum tortipilum</name>
    <dbReference type="NCBI Taxonomy" id="2831512"/>
    <lineage>
        <taxon>Eukaryota</taxon>
        <taxon>Fungi</taxon>
        <taxon>Dikarya</taxon>
        <taxon>Ascomycota</taxon>
        <taxon>Pezizomycotina</taxon>
        <taxon>Sordariomycetes</taxon>
        <taxon>Sordariomycetidae</taxon>
        <taxon>Sordariales</taxon>
        <taxon>Chaetomiaceae</taxon>
        <taxon>Staphylotrichum</taxon>
    </lineage>
</organism>
<feature type="domain" description="BRCT" evidence="5">
    <location>
        <begin position="598"/>
        <end position="738"/>
    </location>
</feature>
<keyword evidence="7" id="KW-1185">Reference proteome</keyword>
<reference evidence="6" key="2">
    <citation type="submission" date="2023-05" db="EMBL/GenBank/DDBJ databases">
        <authorList>
            <consortium name="Lawrence Berkeley National Laboratory"/>
            <person name="Steindorff A."/>
            <person name="Hensen N."/>
            <person name="Bonometti L."/>
            <person name="Westerberg I."/>
            <person name="Brannstrom I.O."/>
            <person name="Guillou S."/>
            <person name="Cros-Aarteil S."/>
            <person name="Calhoun S."/>
            <person name="Haridas S."/>
            <person name="Kuo A."/>
            <person name="Mondo S."/>
            <person name="Pangilinan J."/>
            <person name="Riley R."/>
            <person name="Labutti K."/>
            <person name="Andreopoulos B."/>
            <person name="Lipzen A."/>
            <person name="Chen C."/>
            <person name="Yanf M."/>
            <person name="Daum C."/>
            <person name="Ng V."/>
            <person name="Clum A."/>
            <person name="Ohm R."/>
            <person name="Martin F."/>
            <person name="Silar P."/>
            <person name="Natvig D."/>
            <person name="Lalanne C."/>
            <person name="Gautier V."/>
            <person name="Ament-Velasquez S.L."/>
            <person name="Kruys A."/>
            <person name="Hutchinson M.I."/>
            <person name="Powell A.J."/>
            <person name="Barry K."/>
            <person name="Miller A.N."/>
            <person name="Grigoriev I.V."/>
            <person name="Debuchy R."/>
            <person name="Gladieux P."/>
            <person name="Thoren M.H."/>
            <person name="Johannesson H."/>
        </authorList>
    </citation>
    <scope>NUCLEOTIDE SEQUENCE</scope>
    <source>
        <strain evidence="6">CBS 103.79</strain>
    </source>
</reference>
<name>A0AAN6MJQ0_9PEZI</name>
<dbReference type="GO" id="GO:0005634">
    <property type="term" value="C:nucleus"/>
    <property type="evidence" value="ECO:0007669"/>
    <property type="project" value="UniProtKB-SubCell"/>
</dbReference>
<feature type="compositionally biased region" description="Pro residues" evidence="4">
    <location>
        <begin position="106"/>
        <end position="118"/>
    </location>
</feature>
<dbReference type="PANTHER" id="PTHR15321:SF3">
    <property type="entry name" value="TP53-BINDING PROTEIN 1"/>
    <property type="match status" value="1"/>
</dbReference>
<feature type="compositionally biased region" description="Polar residues" evidence="4">
    <location>
        <begin position="1"/>
        <end position="13"/>
    </location>
</feature>
<comment type="subcellular location">
    <subcellularLocation>
        <location evidence="1">Nucleus</location>
    </subcellularLocation>
</comment>
<dbReference type="SUPFAM" id="SSF52113">
    <property type="entry name" value="BRCT domain"/>
    <property type="match status" value="1"/>
</dbReference>
<sequence length="900" mass="96438">MDSTQASTQSNAGRSYDQYRRPPSSGHALSSAQPPTSPKPVRASSPPPDTLLDNDDDLGVRFELPTGPVMNKILSPGGQDDSGYVDFGSLAHFRHVATQRTAPSPTQNPPETPAPPQNPFRNSRSQLLSTSQLFRATQFSSPIKLASPTSSRPSPADFPANSMSPNPVISSPLKARGLRSSPAVDITSSPEILPGTISSRLNGRANSPVNTASTGNPVVPESSHDSPARKRSIPEPMSTYEPMRKSQERRSTADGKSDPLSSGDEDDVHTSFDRRRKAKSKKEAALKQLTAINFPRPRKAEDVEIPLTSQRKRQNQADADTPGQCHGENLLTNDLDDPDGAEGVEDPPTHPIEQVPVAEDDESTQSDVEEEPVPAVDPTPSTVPELPRSSTKSATQFALDSGIESMSNGDAIPETSPTSRRPELPPEIGPPSAEPPLLEPEAKSTPNFQSSPPAFSTRARKGKGRKGYPRAPSPTSSLSNLASTPQLPSTNATGHESTAPASSPTESTIVASSSPVVAQARRRDARPKPSKLKTTGSAESLRQSTRKTRRDSTSTDELARSVTATPTFEQSLRVSRASISRSASRSGRGAMKPPPNQRDQKLFENMAFAISFQSRKPGETNDQYSARLEFSTTIQRRIRLAGGRILENGFDELFDALSLSTTPLSTPVSSPGSSATNPEITLTPEGRTTGFTALIADGHSRKVKYMQALALGLPCVAARWATTCLDRGALVDWTPYLLCAGQSAFLGDAVRSRTLAPYDPASARLGEVVARRERLLSGSRILAVVRRAREGKKMAYVFLARVLGASLTRVYDVEEARGEMKAAEEAGRAFDWVYVDGKADEEALFAGPAAAPGATGGGRKRKRASFAATAPVKRVRTLSDELVIQSLILGRLIEEGEMEG</sequence>
<feature type="compositionally biased region" description="Basic and acidic residues" evidence="4">
    <location>
        <begin position="550"/>
        <end position="559"/>
    </location>
</feature>
<feature type="compositionally biased region" description="Polar residues" evidence="4">
    <location>
        <begin position="186"/>
        <end position="216"/>
    </location>
</feature>
<feature type="compositionally biased region" description="Polar residues" evidence="4">
    <location>
        <begin position="444"/>
        <end position="454"/>
    </location>
</feature>
<feature type="compositionally biased region" description="Polar residues" evidence="4">
    <location>
        <begin position="120"/>
        <end position="153"/>
    </location>
</feature>
<dbReference type="InterPro" id="IPR047252">
    <property type="entry name" value="TP53BP1-like"/>
</dbReference>
<dbReference type="InterPro" id="IPR036420">
    <property type="entry name" value="BRCT_dom_sf"/>
</dbReference>
<feature type="compositionally biased region" description="Acidic residues" evidence="4">
    <location>
        <begin position="334"/>
        <end position="345"/>
    </location>
</feature>
<feature type="compositionally biased region" description="Acidic residues" evidence="4">
    <location>
        <begin position="358"/>
        <end position="372"/>
    </location>
</feature>
<dbReference type="PROSITE" id="PS50172">
    <property type="entry name" value="BRCT"/>
    <property type="match status" value="1"/>
</dbReference>
<evidence type="ECO:0000313" key="6">
    <source>
        <dbReference type="EMBL" id="KAK3901423.1"/>
    </source>
</evidence>
<dbReference type="EMBL" id="MU855580">
    <property type="protein sequence ID" value="KAK3901423.1"/>
    <property type="molecule type" value="Genomic_DNA"/>
</dbReference>
<evidence type="ECO:0000256" key="4">
    <source>
        <dbReference type="SAM" id="MobiDB-lite"/>
    </source>
</evidence>
<dbReference type="GO" id="GO:0000077">
    <property type="term" value="P:DNA damage checkpoint signaling"/>
    <property type="evidence" value="ECO:0007669"/>
    <property type="project" value="TreeGrafter"/>
</dbReference>
<evidence type="ECO:0000256" key="2">
    <source>
        <dbReference type="ARBA" id="ARBA00022763"/>
    </source>
</evidence>
<feature type="compositionally biased region" description="Polar residues" evidence="4">
    <location>
        <begin position="388"/>
        <end position="408"/>
    </location>
</feature>
<feature type="compositionally biased region" description="Basic and acidic residues" evidence="4">
    <location>
        <begin position="242"/>
        <end position="257"/>
    </location>
</feature>
<dbReference type="PANTHER" id="PTHR15321">
    <property type="entry name" value="TUMOR SUPPRESSOR P53-BINDING PROTEIN 1"/>
    <property type="match status" value="1"/>
</dbReference>
<protein>
    <recommendedName>
        <fullName evidence="5">BRCT domain-containing protein</fullName>
    </recommendedName>
</protein>
<feature type="compositionally biased region" description="Basic residues" evidence="4">
    <location>
        <begin position="458"/>
        <end position="468"/>
    </location>
</feature>
<dbReference type="Proteomes" id="UP001303889">
    <property type="component" value="Unassembled WGS sequence"/>
</dbReference>
<dbReference type="InterPro" id="IPR001357">
    <property type="entry name" value="BRCT_dom"/>
</dbReference>
<proteinExistence type="predicted"/>
<evidence type="ECO:0000313" key="7">
    <source>
        <dbReference type="Proteomes" id="UP001303889"/>
    </source>
</evidence>
<dbReference type="AlphaFoldDB" id="A0AAN6MJQ0"/>
<dbReference type="Gene3D" id="3.40.50.10190">
    <property type="entry name" value="BRCT domain"/>
    <property type="match status" value="1"/>
</dbReference>
<reference evidence="6" key="1">
    <citation type="journal article" date="2023" name="Mol. Phylogenet. Evol.">
        <title>Genome-scale phylogeny and comparative genomics of the fungal order Sordariales.</title>
        <authorList>
            <person name="Hensen N."/>
            <person name="Bonometti L."/>
            <person name="Westerberg I."/>
            <person name="Brannstrom I.O."/>
            <person name="Guillou S."/>
            <person name="Cros-Aarteil S."/>
            <person name="Calhoun S."/>
            <person name="Haridas S."/>
            <person name="Kuo A."/>
            <person name="Mondo S."/>
            <person name="Pangilinan J."/>
            <person name="Riley R."/>
            <person name="LaButti K."/>
            <person name="Andreopoulos B."/>
            <person name="Lipzen A."/>
            <person name="Chen C."/>
            <person name="Yan M."/>
            <person name="Daum C."/>
            <person name="Ng V."/>
            <person name="Clum A."/>
            <person name="Steindorff A."/>
            <person name="Ohm R.A."/>
            <person name="Martin F."/>
            <person name="Silar P."/>
            <person name="Natvig D.O."/>
            <person name="Lalanne C."/>
            <person name="Gautier V."/>
            <person name="Ament-Velasquez S.L."/>
            <person name="Kruys A."/>
            <person name="Hutchinson M.I."/>
            <person name="Powell A.J."/>
            <person name="Barry K."/>
            <person name="Miller A.N."/>
            <person name="Grigoriev I.V."/>
            <person name="Debuchy R."/>
            <person name="Gladieux P."/>
            <person name="Hiltunen Thoren M."/>
            <person name="Johannesson H."/>
        </authorList>
    </citation>
    <scope>NUCLEOTIDE SEQUENCE</scope>
    <source>
        <strain evidence="6">CBS 103.79</strain>
    </source>
</reference>
<evidence type="ECO:0000256" key="1">
    <source>
        <dbReference type="ARBA" id="ARBA00004123"/>
    </source>
</evidence>
<feature type="compositionally biased region" description="Polar residues" evidence="4">
    <location>
        <begin position="473"/>
        <end position="495"/>
    </location>
</feature>
<accession>A0AAN6MJQ0</accession>
<dbReference type="InterPro" id="IPR047249">
    <property type="entry name" value="BRCT_p53bp1-like_rpt1"/>
</dbReference>
<comment type="caution">
    <text evidence="6">The sequence shown here is derived from an EMBL/GenBank/DDBJ whole genome shotgun (WGS) entry which is preliminary data.</text>
</comment>
<dbReference type="GO" id="GO:0042393">
    <property type="term" value="F:histone binding"/>
    <property type="evidence" value="ECO:0007669"/>
    <property type="project" value="TreeGrafter"/>
</dbReference>
<feature type="compositionally biased region" description="Low complexity" evidence="4">
    <location>
        <begin position="496"/>
        <end position="508"/>
    </location>
</feature>
<keyword evidence="3" id="KW-0539">Nucleus</keyword>
<evidence type="ECO:0000259" key="5">
    <source>
        <dbReference type="PROSITE" id="PS50172"/>
    </source>
</evidence>
<dbReference type="CDD" id="cd17745">
    <property type="entry name" value="BRCT_p53bp1_rpt1"/>
    <property type="match status" value="1"/>
</dbReference>
<dbReference type="GO" id="GO:0045944">
    <property type="term" value="P:positive regulation of transcription by RNA polymerase II"/>
    <property type="evidence" value="ECO:0007669"/>
    <property type="project" value="TreeGrafter"/>
</dbReference>
<keyword evidence="2" id="KW-0227">DNA damage</keyword>
<gene>
    <name evidence="6" type="ORF">C8A05DRAFT_16392</name>
</gene>
<feature type="compositionally biased region" description="Polar residues" evidence="4">
    <location>
        <begin position="532"/>
        <end position="541"/>
    </location>
</feature>
<feature type="compositionally biased region" description="Low complexity" evidence="4">
    <location>
        <begin position="571"/>
        <end position="590"/>
    </location>
</feature>
<feature type="region of interest" description="Disordered" evidence="4">
    <location>
        <begin position="1"/>
        <end position="599"/>
    </location>
</feature>
<feature type="compositionally biased region" description="Pro residues" evidence="4">
    <location>
        <begin position="425"/>
        <end position="438"/>
    </location>
</feature>